<proteinExistence type="predicted"/>
<accession>A0A1I4JL47</accession>
<dbReference type="RefSeq" id="WP_090925758.1">
    <property type="nucleotide sequence ID" value="NZ_FOTY01000003.1"/>
</dbReference>
<sequence>MNAFKEQWIKYKIAEMRPEDILQYARVFGVPMMPEEAAVILHVVQTHSWSIDDASTHQPVFNAIQKNVSPETFQAVKQLYHQYMT</sequence>
<dbReference type="OrthoDB" id="2969753at2"/>
<keyword evidence="2" id="KW-1185">Reference proteome</keyword>
<protein>
    <submittedName>
        <fullName evidence="1">Uncharacterized protein</fullName>
    </submittedName>
</protein>
<dbReference type="EMBL" id="FOTY01000003">
    <property type="protein sequence ID" value="SFL66826.1"/>
    <property type="molecule type" value="Genomic_DNA"/>
</dbReference>
<dbReference type="Proteomes" id="UP000199668">
    <property type="component" value="Unassembled WGS sequence"/>
</dbReference>
<name>A0A1I4JL47_9BACI</name>
<dbReference type="AlphaFoldDB" id="A0A1I4JL47"/>
<gene>
    <name evidence="1" type="ORF">SAMN04488054_103201</name>
</gene>
<reference evidence="1 2" key="1">
    <citation type="submission" date="2016-10" db="EMBL/GenBank/DDBJ databases">
        <authorList>
            <person name="de Groot N.N."/>
        </authorList>
    </citation>
    <scope>NUCLEOTIDE SEQUENCE [LARGE SCALE GENOMIC DNA]</scope>
    <source>
        <strain evidence="1 2">CGMCC 1.6134</strain>
    </source>
</reference>
<evidence type="ECO:0000313" key="2">
    <source>
        <dbReference type="Proteomes" id="UP000199668"/>
    </source>
</evidence>
<organism evidence="1 2">
    <name type="scientific">Salibacterium qingdaonense</name>
    <dbReference type="NCBI Taxonomy" id="266892"/>
    <lineage>
        <taxon>Bacteria</taxon>
        <taxon>Bacillati</taxon>
        <taxon>Bacillota</taxon>
        <taxon>Bacilli</taxon>
        <taxon>Bacillales</taxon>
        <taxon>Bacillaceae</taxon>
    </lineage>
</organism>
<evidence type="ECO:0000313" key="1">
    <source>
        <dbReference type="EMBL" id="SFL66826.1"/>
    </source>
</evidence>
<dbReference type="Pfam" id="PF11116">
    <property type="entry name" value="DUF2624"/>
    <property type="match status" value="1"/>
</dbReference>
<dbReference type="InterPro" id="IPR020277">
    <property type="entry name" value="DUF2624"/>
</dbReference>